<comment type="similarity">
    <text evidence="2 12">Belongs to the PAM17 family.</text>
</comment>
<evidence type="ECO:0000256" key="10">
    <source>
        <dbReference type="ARBA" id="ARBA00023128"/>
    </source>
</evidence>
<accession>A0A420I418</accession>
<dbReference type="OrthoDB" id="5970083at2759"/>
<keyword evidence="4 12" id="KW-0812">Transmembrane</keyword>
<evidence type="ECO:0000256" key="5">
    <source>
        <dbReference type="ARBA" id="ARBA00022792"/>
    </source>
</evidence>
<dbReference type="GO" id="GO:0001405">
    <property type="term" value="C:PAM complex, Tim23 associated import motor"/>
    <property type="evidence" value="ECO:0007669"/>
    <property type="project" value="UniProtKB-UniRule"/>
</dbReference>
<sequence length="237" mass="27500">MPGSQPILRRTILNYRFRPNNNISSTLPHTIVPWTNYCISTASRFKIQNCNNTSSIPRILIRNFSYSTNDSSKKEVSNTNNTELTLDWNTFFQLRKKRRLYQQFFSFTASLGGVISATQILMHSDIEAFLSVSQIPLDPFITLGLVTFTCGGLGWLLGPAAGTALFNWKNRELRAQIELREKEFYRRVRRYRVDPSNSSMANPVPDYYGEKVSSVHDYRQWLKDCRAFNKKRTTYLK</sequence>
<keyword evidence="3 12" id="KW-0813">Transport</keyword>
<reference evidence="13 14" key="1">
    <citation type="journal article" date="2018" name="BMC Genomics">
        <title>Comparative genome analyses reveal sequence features reflecting distinct modes of host-adaptation between dicot and monocot powdery mildew.</title>
        <authorList>
            <person name="Wu Y."/>
            <person name="Ma X."/>
            <person name="Pan Z."/>
            <person name="Kale S.D."/>
            <person name="Song Y."/>
            <person name="King H."/>
            <person name="Zhang Q."/>
            <person name="Presley C."/>
            <person name="Deng X."/>
            <person name="Wei C.I."/>
            <person name="Xiao S."/>
        </authorList>
    </citation>
    <scope>NUCLEOTIDE SEQUENCE [LARGE SCALE GENOMIC DNA]</scope>
    <source>
        <strain evidence="13">UMSG2</strain>
    </source>
</reference>
<evidence type="ECO:0000256" key="6">
    <source>
        <dbReference type="ARBA" id="ARBA00022927"/>
    </source>
</evidence>
<keyword evidence="6 12" id="KW-0653">Protein transport</keyword>
<dbReference type="GO" id="GO:0030150">
    <property type="term" value="P:protein import into mitochondrial matrix"/>
    <property type="evidence" value="ECO:0007669"/>
    <property type="project" value="UniProtKB-UniRule"/>
</dbReference>
<keyword evidence="9 12" id="KW-0811">Translocation</keyword>
<organism evidence="13 14">
    <name type="scientific">Erysiphe neolycopersici</name>
    <dbReference type="NCBI Taxonomy" id="212602"/>
    <lineage>
        <taxon>Eukaryota</taxon>
        <taxon>Fungi</taxon>
        <taxon>Dikarya</taxon>
        <taxon>Ascomycota</taxon>
        <taxon>Pezizomycotina</taxon>
        <taxon>Leotiomycetes</taxon>
        <taxon>Erysiphales</taxon>
        <taxon>Erysiphaceae</taxon>
        <taxon>Erysiphe</taxon>
    </lineage>
</organism>
<dbReference type="AlphaFoldDB" id="A0A420I418"/>
<evidence type="ECO:0000256" key="9">
    <source>
        <dbReference type="ARBA" id="ARBA00023010"/>
    </source>
</evidence>
<evidence type="ECO:0000256" key="2">
    <source>
        <dbReference type="ARBA" id="ARBA00006837"/>
    </source>
</evidence>
<feature type="transmembrane region" description="Helical" evidence="12">
    <location>
        <begin position="104"/>
        <end position="122"/>
    </location>
</feature>
<comment type="subunit">
    <text evidence="12">Component of the PAM complex.</text>
</comment>
<evidence type="ECO:0000256" key="7">
    <source>
        <dbReference type="ARBA" id="ARBA00022946"/>
    </source>
</evidence>
<evidence type="ECO:0000256" key="11">
    <source>
        <dbReference type="ARBA" id="ARBA00023136"/>
    </source>
</evidence>
<comment type="caution">
    <text evidence="13">The sequence shown here is derived from an EMBL/GenBank/DDBJ whole genome shotgun (WGS) entry which is preliminary data.</text>
</comment>
<feature type="transmembrane region" description="Helical" evidence="12">
    <location>
        <begin position="142"/>
        <end position="166"/>
    </location>
</feature>
<dbReference type="Proteomes" id="UP000286134">
    <property type="component" value="Unassembled WGS sequence"/>
</dbReference>
<keyword evidence="11 12" id="KW-0472">Membrane</keyword>
<gene>
    <name evidence="13" type="ORF">OnM2_018016</name>
</gene>
<dbReference type="STRING" id="212602.A0A420I418"/>
<keyword evidence="14" id="KW-1185">Reference proteome</keyword>
<comment type="function">
    <text evidence="12">Component of the PAM complex, a complex required for the translocation of transit peptide-containing proteins from the inner membrane into the mitochondrial matrix in an ATP-dependent manner.</text>
</comment>
<dbReference type="InterPro" id="IPR013875">
    <property type="entry name" value="Pam17"/>
</dbReference>
<keyword evidence="7" id="KW-0809">Transit peptide</keyword>
<dbReference type="PANTHER" id="PTHR28021">
    <property type="entry name" value="PRESEQUENCE TRANSLOCATED-ASSOCIATED MOTOR SUBUNIT PAM17, MITOCHONDRIAL"/>
    <property type="match status" value="1"/>
</dbReference>
<evidence type="ECO:0000256" key="12">
    <source>
        <dbReference type="RuleBase" id="RU367146"/>
    </source>
</evidence>
<keyword evidence="5 12" id="KW-0999">Mitochondrion inner membrane</keyword>
<comment type="subcellular location">
    <subcellularLocation>
        <location evidence="1 12">Mitochondrion inner membrane</location>
        <topology evidence="1 12">Multi-pass membrane protein</topology>
    </subcellularLocation>
</comment>
<evidence type="ECO:0000256" key="4">
    <source>
        <dbReference type="ARBA" id="ARBA00022692"/>
    </source>
</evidence>
<evidence type="ECO:0000313" key="14">
    <source>
        <dbReference type="Proteomes" id="UP000286134"/>
    </source>
</evidence>
<evidence type="ECO:0000256" key="8">
    <source>
        <dbReference type="ARBA" id="ARBA00022989"/>
    </source>
</evidence>
<evidence type="ECO:0000256" key="1">
    <source>
        <dbReference type="ARBA" id="ARBA00004448"/>
    </source>
</evidence>
<keyword evidence="8 12" id="KW-1133">Transmembrane helix</keyword>
<dbReference type="Pfam" id="PF08566">
    <property type="entry name" value="Pam17"/>
    <property type="match status" value="1"/>
</dbReference>
<dbReference type="PANTHER" id="PTHR28021:SF1">
    <property type="entry name" value="PRESEQUENCE TRANSLOCATED-ASSOCIATED MOTOR SUBUNIT PAM17, MITOCHONDRIAL"/>
    <property type="match status" value="1"/>
</dbReference>
<name>A0A420I418_9PEZI</name>
<proteinExistence type="inferred from homology"/>
<keyword evidence="10 12" id="KW-0496">Mitochondrion</keyword>
<protein>
    <recommendedName>
        <fullName evidence="12">Presequence translocated-associated motor subunit PAM17</fullName>
    </recommendedName>
</protein>
<evidence type="ECO:0000256" key="3">
    <source>
        <dbReference type="ARBA" id="ARBA00022448"/>
    </source>
</evidence>
<evidence type="ECO:0000313" key="13">
    <source>
        <dbReference type="EMBL" id="RKF64453.1"/>
    </source>
</evidence>
<dbReference type="EMBL" id="MCFK01001884">
    <property type="protein sequence ID" value="RKF64453.1"/>
    <property type="molecule type" value="Genomic_DNA"/>
</dbReference>